<dbReference type="GO" id="GO:0016757">
    <property type="term" value="F:glycosyltransferase activity"/>
    <property type="evidence" value="ECO:0007669"/>
    <property type="project" value="UniProtKB-KW"/>
</dbReference>
<protein>
    <submittedName>
        <fullName evidence="2">Glycosyltransferase family 2 protein</fullName>
        <ecNumber evidence="2">2.4.-.-</ecNumber>
    </submittedName>
</protein>
<organism evidence="2 3">
    <name type="scientific">Pedobacter jamesrossensis</name>
    <dbReference type="NCBI Taxonomy" id="1908238"/>
    <lineage>
        <taxon>Bacteria</taxon>
        <taxon>Pseudomonadati</taxon>
        <taxon>Bacteroidota</taxon>
        <taxon>Sphingobacteriia</taxon>
        <taxon>Sphingobacteriales</taxon>
        <taxon>Sphingobacteriaceae</taxon>
        <taxon>Pedobacter</taxon>
    </lineage>
</organism>
<dbReference type="PANTHER" id="PTHR22916:SF67">
    <property type="entry name" value="COLANIC ACID BIOSYNTHESIS GLYCOSYL TRANSFERASE WCAE-RELATED"/>
    <property type="match status" value="1"/>
</dbReference>
<dbReference type="Gene3D" id="3.90.550.10">
    <property type="entry name" value="Spore Coat Polysaccharide Biosynthesis Protein SpsA, Chain A"/>
    <property type="match status" value="1"/>
</dbReference>
<dbReference type="EMBL" id="JBHSBY010000142">
    <property type="protein sequence ID" value="MFC4198672.1"/>
    <property type="molecule type" value="Genomic_DNA"/>
</dbReference>
<dbReference type="EC" id="2.4.-.-" evidence="2"/>
<proteinExistence type="predicted"/>
<reference evidence="3" key="1">
    <citation type="journal article" date="2019" name="Int. J. Syst. Evol. Microbiol.">
        <title>The Global Catalogue of Microorganisms (GCM) 10K type strain sequencing project: providing services to taxonomists for standard genome sequencing and annotation.</title>
        <authorList>
            <consortium name="The Broad Institute Genomics Platform"/>
            <consortium name="The Broad Institute Genome Sequencing Center for Infectious Disease"/>
            <person name="Wu L."/>
            <person name="Ma J."/>
        </authorList>
    </citation>
    <scope>NUCLEOTIDE SEQUENCE [LARGE SCALE GENOMIC DNA]</scope>
    <source>
        <strain evidence="3">CCM 8689</strain>
    </source>
</reference>
<keyword evidence="2" id="KW-0808">Transferase</keyword>
<dbReference type="Pfam" id="PF00535">
    <property type="entry name" value="Glycos_transf_2"/>
    <property type="match status" value="1"/>
</dbReference>
<evidence type="ECO:0000259" key="1">
    <source>
        <dbReference type="Pfam" id="PF00535"/>
    </source>
</evidence>
<sequence length="274" mass="32439">MNKKLSIITVNYNDKAGLEKTINSVKQQTWQDFEYLIIDGGSTDGSVDIVNKYKNEFAHCISEPDNGVYNAMNKGIRLATGDYLYFLNSGDVLNDKDVLKNVIVQINNDFDIYYGDLFYREENELVYWKHPEKLSFLFFLRENINHQACFIKRNLFEKIFFYNETHKIISDWEFLIYAICKENVPYKHLKMIISIYDTTGISSSPYNRDAIHEDKTKILNRLFPLFIEDYKGISELQLKRVKQFLFIKEHKIAFKLLKGFMNLILLFLPKFKNH</sequence>
<keyword evidence="2" id="KW-0328">Glycosyltransferase</keyword>
<name>A0ABV8NT47_9SPHI</name>
<dbReference type="PANTHER" id="PTHR22916">
    <property type="entry name" value="GLYCOSYLTRANSFERASE"/>
    <property type="match status" value="1"/>
</dbReference>
<keyword evidence="3" id="KW-1185">Reference proteome</keyword>
<dbReference type="Proteomes" id="UP001595792">
    <property type="component" value="Unassembled WGS sequence"/>
</dbReference>
<comment type="caution">
    <text evidence="2">The sequence shown here is derived from an EMBL/GenBank/DDBJ whole genome shotgun (WGS) entry which is preliminary data.</text>
</comment>
<dbReference type="SUPFAM" id="SSF53448">
    <property type="entry name" value="Nucleotide-diphospho-sugar transferases"/>
    <property type="match status" value="1"/>
</dbReference>
<dbReference type="InterPro" id="IPR029044">
    <property type="entry name" value="Nucleotide-diphossugar_trans"/>
</dbReference>
<dbReference type="RefSeq" id="WP_378962700.1">
    <property type="nucleotide sequence ID" value="NZ_JBHRXC010000016.1"/>
</dbReference>
<accession>A0ABV8NT47</accession>
<dbReference type="InterPro" id="IPR001173">
    <property type="entry name" value="Glyco_trans_2-like"/>
</dbReference>
<gene>
    <name evidence="2" type="ORF">ACFOUY_18345</name>
</gene>
<dbReference type="CDD" id="cd06433">
    <property type="entry name" value="GT_2_WfgS_like"/>
    <property type="match status" value="1"/>
</dbReference>
<feature type="domain" description="Glycosyltransferase 2-like" evidence="1">
    <location>
        <begin position="6"/>
        <end position="140"/>
    </location>
</feature>
<evidence type="ECO:0000313" key="2">
    <source>
        <dbReference type="EMBL" id="MFC4198672.1"/>
    </source>
</evidence>
<evidence type="ECO:0000313" key="3">
    <source>
        <dbReference type="Proteomes" id="UP001595792"/>
    </source>
</evidence>